<accession>A0AA36MSI5</accession>
<keyword evidence="3" id="KW-1185">Reference proteome</keyword>
<evidence type="ECO:0000313" key="3">
    <source>
        <dbReference type="Proteomes" id="UP001178507"/>
    </source>
</evidence>
<evidence type="ECO:0000313" key="2">
    <source>
        <dbReference type="EMBL" id="CAJ1378598.1"/>
    </source>
</evidence>
<name>A0AA36MSI5_9DINO</name>
<proteinExistence type="predicted"/>
<sequence length="106" mass="12346">MEPAVAPDASEPSQEPRESTPEEPAGFPRKIFRFVGNVGHRIFDNMSFVGEVLVEFMEWDKHPYHREMEQLRKEQRHKQIQQQIQEEQKEEKEAAEVASLEAPTGQ</sequence>
<gene>
    <name evidence="2" type="ORF">EVOR1521_LOCUS7098</name>
</gene>
<dbReference type="Proteomes" id="UP001178507">
    <property type="component" value="Unassembled WGS sequence"/>
</dbReference>
<dbReference type="AlphaFoldDB" id="A0AA36MSI5"/>
<organism evidence="2 3">
    <name type="scientific">Effrenium voratum</name>
    <dbReference type="NCBI Taxonomy" id="2562239"/>
    <lineage>
        <taxon>Eukaryota</taxon>
        <taxon>Sar</taxon>
        <taxon>Alveolata</taxon>
        <taxon>Dinophyceae</taxon>
        <taxon>Suessiales</taxon>
        <taxon>Symbiodiniaceae</taxon>
        <taxon>Effrenium</taxon>
    </lineage>
</organism>
<comment type="caution">
    <text evidence="2">The sequence shown here is derived from an EMBL/GenBank/DDBJ whole genome shotgun (WGS) entry which is preliminary data.</text>
</comment>
<reference evidence="2" key="1">
    <citation type="submission" date="2023-08" db="EMBL/GenBank/DDBJ databases">
        <authorList>
            <person name="Chen Y."/>
            <person name="Shah S."/>
            <person name="Dougan E. K."/>
            <person name="Thang M."/>
            <person name="Chan C."/>
        </authorList>
    </citation>
    <scope>NUCLEOTIDE SEQUENCE</scope>
</reference>
<protein>
    <submittedName>
        <fullName evidence="2">Uncharacterized protein</fullName>
    </submittedName>
</protein>
<dbReference type="EMBL" id="CAUJNA010000557">
    <property type="protein sequence ID" value="CAJ1378598.1"/>
    <property type="molecule type" value="Genomic_DNA"/>
</dbReference>
<feature type="compositionally biased region" description="Basic and acidic residues" evidence="1">
    <location>
        <begin position="86"/>
        <end position="95"/>
    </location>
</feature>
<feature type="region of interest" description="Disordered" evidence="1">
    <location>
        <begin position="70"/>
        <end position="106"/>
    </location>
</feature>
<feature type="region of interest" description="Disordered" evidence="1">
    <location>
        <begin position="1"/>
        <end position="28"/>
    </location>
</feature>
<evidence type="ECO:0000256" key="1">
    <source>
        <dbReference type="SAM" id="MobiDB-lite"/>
    </source>
</evidence>